<dbReference type="Proteomes" id="UP000092993">
    <property type="component" value="Unassembled WGS sequence"/>
</dbReference>
<evidence type="ECO:0000256" key="1">
    <source>
        <dbReference type="SAM" id="MobiDB-lite"/>
    </source>
</evidence>
<dbReference type="SUPFAM" id="SSF81383">
    <property type="entry name" value="F-box domain"/>
    <property type="match status" value="1"/>
</dbReference>
<feature type="region of interest" description="Disordered" evidence="1">
    <location>
        <begin position="26"/>
        <end position="55"/>
    </location>
</feature>
<dbReference type="SMART" id="SM00256">
    <property type="entry name" value="FBOX"/>
    <property type="match status" value="1"/>
</dbReference>
<evidence type="ECO:0000259" key="2">
    <source>
        <dbReference type="PROSITE" id="PS50181"/>
    </source>
</evidence>
<dbReference type="AlphaFoldDB" id="A0A1C7MDD9"/>
<accession>A0A1C7MDD9</accession>
<proteinExistence type="predicted"/>
<protein>
    <recommendedName>
        <fullName evidence="2">F-box domain-containing protein</fullName>
    </recommendedName>
</protein>
<dbReference type="CDD" id="cd09917">
    <property type="entry name" value="F-box_SF"/>
    <property type="match status" value="1"/>
</dbReference>
<feature type="compositionally biased region" description="Basic residues" evidence="1">
    <location>
        <begin position="31"/>
        <end position="41"/>
    </location>
</feature>
<gene>
    <name evidence="3" type="ORF">A0H81_05074</name>
</gene>
<dbReference type="InterPro" id="IPR001810">
    <property type="entry name" value="F-box_dom"/>
</dbReference>
<comment type="caution">
    <text evidence="3">The sequence shown here is derived from an EMBL/GenBank/DDBJ whole genome shotgun (WGS) entry which is preliminary data.</text>
</comment>
<reference evidence="3 4" key="1">
    <citation type="submission" date="2016-03" db="EMBL/GenBank/DDBJ databases">
        <title>Whole genome sequencing of Grifola frondosa 9006-11.</title>
        <authorList>
            <person name="Min B."/>
            <person name="Park H."/>
            <person name="Kim J.-G."/>
            <person name="Cho H."/>
            <person name="Oh Y.-L."/>
            <person name="Kong W.-S."/>
            <person name="Choi I.-G."/>
        </authorList>
    </citation>
    <scope>NUCLEOTIDE SEQUENCE [LARGE SCALE GENOMIC DNA]</scope>
    <source>
        <strain evidence="3 4">9006-11</strain>
    </source>
</reference>
<feature type="domain" description="F-box" evidence="2">
    <location>
        <begin position="60"/>
        <end position="109"/>
    </location>
</feature>
<feature type="compositionally biased region" description="Polar residues" evidence="1">
    <location>
        <begin position="42"/>
        <end position="51"/>
    </location>
</feature>
<dbReference type="Pfam" id="PF12937">
    <property type="entry name" value="F-box-like"/>
    <property type="match status" value="1"/>
</dbReference>
<dbReference type="OMA" id="APHANEC"/>
<dbReference type="InterPro" id="IPR036047">
    <property type="entry name" value="F-box-like_dom_sf"/>
</dbReference>
<keyword evidence="4" id="KW-1185">Reference proteome</keyword>
<name>A0A1C7MDD9_GRIFR</name>
<dbReference type="EMBL" id="LUGG01000005">
    <property type="protein sequence ID" value="OBZ74627.1"/>
    <property type="molecule type" value="Genomic_DNA"/>
</dbReference>
<dbReference type="OrthoDB" id="2751668at2759"/>
<dbReference type="PROSITE" id="PS50181">
    <property type="entry name" value="FBOX"/>
    <property type="match status" value="1"/>
</dbReference>
<dbReference type="STRING" id="5627.A0A1C7MDD9"/>
<evidence type="ECO:0000313" key="3">
    <source>
        <dbReference type="EMBL" id="OBZ74627.1"/>
    </source>
</evidence>
<sequence length="683" mass="77550">MAITRSQSGKLPPPLIRANKYGCESKDNNKKVSRARKRTKTTVRGTSARNATSRRKKAALSALPTMPIDILFEIFANLTPRDLLNLTRTNKPFRQLLMTRKAITVWRAARKNELGAPDCLPGMSEPQWASLLWGGNICQQCARNVTDIDLVLLRRVCVECMREHLVQGAFSKAFEGLDPAIMKLVPYSNASGWVRGYKPKAKFYWDADIYDMSRKLDVLKKDIHMDKPGAREALEKFKAAQIAHVDVIMKHAAICKTWVAQIDEQRENDELVLRKERLEIVRARLVELGYDYRDATAAVTLDHLYVVTRPLTDRLWKQISRTLKQRARASQKKRLAREYREIIHARSKIVCSIYEEYRNGLTPLEKIYTPYASDVWTFEGFKELIFAPAESSVEAAHFSDTMKKLPALCAKFAEERKAILLDLVPSPPPNSSPPGISLANVTPADLATSIFTCSHCYSIRDGPVHTIYAGSEQSILHVTHEMTTPDPHSQLTFNHTKGLRFDARGSLAAASLVGLLGLNEHTAVPRDLDKIGARFFCNVCGGDTQVLPAMTWRQCVTHFSEPKSENIHSTPSWYRLTEEKFFKCSRSTNNAVYRSIVHLKTEHTVHNPVEDEDFFLTPKLPYPVPPSEYLINTDDKVYKCLRCDFYGPTRERTFKRKGVEAHLRDSHRISPPTASDLYRLPLP</sequence>
<evidence type="ECO:0000313" key="4">
    <source>
        <dbReference type="Proteomes" id="UP000092993"/>
    </source>
</evidence>
<organism evidence="3 4">
    <name type="scientific">Grifola frondosa</name>
    <name type="common">Maitake</name>
    <name type="synonym">Polyporus frondosus</name>
    <dbReference type="NCBI Taxonomy" id="5627"/>
    <lineage>
        <taxon>Eukaryota</taxon>
        <taxon>Fungi</taxon>
        <taxon>Dikarya</taxon>
        <taxon>Basidiomycota</taxon>
        <taxon>Agaricomycotina</taxon>
        <taxon>Agaricomycetes</taxon>
        <taxon>Polyporales</taxon>
        <taxon>Grifolaceae</taxon>
        <taxon>Grifola</taxon>
    </lineage>
</organism>